<feature type="transmembrane region" description="Helical" evidence="7">
    <location>
        <begin position="156"/>
        <end position="178"/>
    </location>
</feature>
<comment type="subcellular location">
    <subcellularLocation>
        <location evidence="1 7">Cell membrane</location>
        <topology evidence="1 7">Multi-pass membrane protein</topology>
    </subcellularLocation>
</comment>
<evidence type="ECO:0000313" key="9">
    <source>
        <dbReference type="EMBL" id="MTC35959.1"/>
    </source>
</evidence>
<keyword evidence="4 7" id="KW-0812">Transmembrane</keyword>
<evidence type="ECO:0000313" key="10">
    <source>
        <dbReference type="Proteomes" id="UP000449944"/>
    </source>
</evidence>
<name>A0AAW9VD59_9GAMM</name>
<organism evidence="9 10">
    <name type="scientific">Providencia alcalifaciens</name>
    <dbReference type="NCBI Taxonomy" id="126385"/>
    <lineage>
        <taxon>Bacteria</taxon>
        <taxon>Pseudomonadati</taxon>
        <taxon>Pseudomonadota</taxon>
        <taxon>Gammaproteobacteria</taxon>
        <taxon>Enterobacterales</taxon>
        <taxon>Morganellaceae</taxon>
        <taxon>Providencia</taxon>
    </lineage>
</organism>
<proteinExistence type="inferred from homology"/>
<accession>A0AAW9VD59</accession>
<dbReference type="NCBIfam" id="NF008102">
    <property type="entry name" value="PRK10847.1"/>
    <property type="match status" value="1"/>
</dbReference>
<dbReference type="InterPro" id="IPR058127">
    <property type="entry name" value="DedA"/>
</dbReference>
<dbReference type="PANTHER" id="PTHR30353">
    <property type="entry name" value="INNER MEMBRANE PROTEIN DEDA-RELATED"/>
    <property type="match status" value="1"/>
</dbReference>
<evidence type="ECO:0000256" key="6">
    <source>
        <dbReference type="ARBA" id="ARBA00023136"/>
    </source>
</evidence>
<dbReference type="Pfam" id="PF09335">
    <property type="entry name" value="VTT_dom"/>
    <property type="match status" value="1"/>
</dbReference>
<dbReference type="InterPro" id="IPR032818">
    <property type="entry name" value="DedA-like"/>
</dbReference>
<evidence type="ECO:0000259" key="8">
    <source>
        <dbReference type="Pfam" id="PF09335"/>
    </source>
</evidence>
<evidence type="ECO:0000256" key="2">
    <source>
        <dbReference type="ARBA" id="ARBA00010792"/>
    </source>
</evidence>
<comment type="caution">
    <text evidence="9">The sequence shown here is derived from an EMBL/GenBank/DDBJ whole genome shotgun (WGS) entry which is preliminary data.</text>
</comment>
<evidence type="ECO:0000256" key="7">
    <source>
        <dbReference type="RuleBase" id="RU367016"/>
    </source>
</evidence>
<evidence type="ECO:0000256" key="1">
    <source>
        <dbReference type="ARBA" id="ARBA00004651"/>
    </source>
</evidence>
<feature type="domain" description="VTT" evidence="8">
    <location>
        <begin position="49"/>
        <end position="176"/>
    </location>
</feature>
<feature type="transmembrane region" description="Helical" evidence="7">
    <location>
        <begin position="190"/>
        <end position="208"/>
    </location>
</feature>
<keyword evidence="6 7" id="KW-0472">Membrane</keyword>
<comment type="similarity">
    <text evidence="2 7">Belongs to the DedA family.</text>
</comment>
<dbReference type="PANTHER" id="PTHR30353:SF0">
    <property type="entry name" value="TRANSMEMBRANE PROTEIN"/>
    <property type="match status" value="1"/>
</dbReference>
<dbReference type="AlphaFoldDB" id="A0AAW9VD59"/>
<dbReference type="GO" id="GO:0005886">
    <property type="term" value="C:plasma membrane"/>
    <property type="evidence" value="ECO:0007669"/>
    <property type="project" value="UniProtKB-SubCell"/>
</dbReference>
<feature type="transmembrane region" description="Helical" evidence="7">
    <location>
        <begin position="69"/>
        <end position="92"/>
    </location>
</feature>
<keyword evidence="5 7" id="KW-1133">Transmembrane helix</keyword>
<keyword evidence="3 7" id="KW-1003">Cell membrane</keyword>
<dbReference type="Proteomes" id="UP000449944">
    <property type="component" value="Unassembled WGS sequence"/>
</dbReference>
<evidence type="ECO:0000256" key="3">
    <source>
        <dbReference type="ARBA" id="ARBA00022475"/>
    </source>
</evidence>
<feature type="transmembrane region" description="Helical" evidence="7">
    <location>
        <begin position="27"/>
        <end position="49"/>
    </location>
</feature>
<protein>
    <submittedName>
        <fullName evidence="9">DedA family protein</fullName>
    </submittedName>
</protein>
<dbReference type="InterPro" id="IPR032816">
    <property type="entry name" value="VTT_dom"/>
</dbReference>
<sequence length="235" mass="26277">MEFISFIIDFILHIDVHLAELVAQYGVWVYGILFLILFCETGLVVTPFLPGDSLLFVAGAIAALPSNDLNVHVMVLLMIIAAIIGDAVNYTIGRIFGENLFQNPNSKIFRRSYLDKTHEFYEKHGGKAIILARFVPIVRTFAPFVAGMGKMSYRHFAFYNVTGALLWVLLFTYAGYLFGDLPIVQKNLKLLIVAIIFISILPGVIEIIRHRRAAAKEKNAVAKENSAATQKNDNQ</sequence>
<evidence type="ECO:0000256" key="4">
    <source>
        <dbReference type="ARBA" id="ARBA00022692"/>
    </source>
</evidence>
<gene>
    <name evidence="9" type="ORF">GKR67_15260</name>
</gene>
<evidence type="ECO:0000256" key="5">
    <source>
        <dbReference type="ARBA" id="ARBA00022989"/>
    </source>
</evidence>
<reference evidence="9 10" key="1">
    <citation type="submission" date="2019-10" db="EMBL/GenBank/DDBJ databases">
        <title>Comparative genomic analysis of Providencia.</title>
        <authorList>
            <person name="Yuan C."/>
            <person name="Wei Y."/>
            <person name="Yin Z."/>
        </authorList>
    </citation>
    <scope>NUCLEOTIDE SEQUENCE [LARGE SCALE GENOMIC DNA]</scope>
    <source>
        <strain evidence="10">wls1934</strain>
    </source>
</reference>
<dbReference type="EMBL" id="WLUB01000053">
    <property type="protein sequence ID" value="MTC35959.1"/>
    <property type="molecule type" value="Genomic_DNA"/>
</dbReference>